<dbReference type="InterPro" id="IPR007061">
    <property type="entry name" value="MST-like"/>
</dbReference>
<evidence type="ECO:0000313" key="2">
    <source>
        <dbReference type="EMBL" id="MQS01584.1"/>
    </source>
</evidence>
<evidence type="ECO:0000313" key="3">
    <source>
        <dbReference type="Proteomes" id="UP000320857"/>
    </source>
</evidence>
<dbReference type="Proteomes" id="UP000517765">
    <property type="component" value="Unassembled WGS sequence"/>
</dbReference>
<dbReference type="InterPro" id="IPR034660">
    <property type="entry name" value="DinB/YfiT-like"/>
</dbReference>
<proteinExistence type="predicted"/>
<dbReference type="Pfam" id="PF04978">
    <property type="entry name" value="MST"/>
    <property type="match status" value="1"/>
</dbReference>
<reference evidence="4" key="2">
    <citation type="submission" date="2020-05" db="EMBL/GenBank/DDBJ databases">
        <title>Classification of alakaliphilic streptomycetes isolated from an alkaline soil next to Lonar Crater, India and a proposal for the recognition of Streptomyces alkaliterrae sp. nov.</title>
        <authorList>
            <person name="Golinska P."/>
        </authorList>
    </citation>
    <scope>NUCLEOTIDE SEQUENCE [LARGE SCALE GENOMIC DNA]</scope>
    <source>
        <strain evidence="4">OF8</strain>
    </source>
</reference>
<dbReference type="RefSeq" id="WP_143647058.1">
    <property type="nucleotide sequence ID" value="NZ_JABJXA010000065.1"/>
</dbReference>
<dbReference type="AlphaFoldDB" id="A0A5P0YML9"/>
<reference evidence="2 3" key="1">
    <citation type="submission" date="2019-10" db="EMBL/GenBank/DDBJ databases">
        <title>Streptomyces sp. nov., a novel actinobacterium isolated from alkaline environment.</title>
        <authorList>
            <person name="Golinska P."/>
        </authorList>
    </citation>
    <scope>NUCLEOTIDE SEQUENCE [LARGE SCALE GENOMIC DNA]</scope>
    <source>
        <strain evidence="2 3">OF1</strain>
    </source>
</reference>
<comment type="caution">
    <text evidence="2">The sequence shown here is derived from an EMBL/GenBank/DDBJ whole genome shotgun (WGS) entry which is preliminary data.</text>
</comment>
<sequence>MTTPPEAHGDERGALLAALASQRAAFRQAVEGISEEQARSTPSASELSLAGLIKHVTSGEAGWIDSMRSGRTPGADDEAAVKEWEQSFHPTDEETVAVLLERYDRVGAETEKAVREVPSLDDTFVLADAPWQQGGPRSWRWGLLHLIEEAARHAGHADVIRETIDGHKAMG</sequence>
<organism evidence="2 3">
    <name type="scientific">Streptomyces alkaliterrae</name>
    <dbReference type="NCBI Taxonomy" id="2213162"/>
    <lineage>
        <taxon>Bacteria</taxon>
        <taxon>Bacillati</taxon>
        <taxon>Actinomycetota</taxon>
        <taxon>Actinomycetes</taxon>
        <taxon>Kitasatosporales</taxon>
        <taxon>Streptomycetaceae</taxon>
        <taxon>Streptomyces</taxon>
    </lineage>
</organism>
<name>A0A5P0YML9_9ACTN</name>
<dbReference type="SUPFAM" id="SSF109854">
    <property type="entry name" value="DinB/YfiT-like putative metalloenzymes"/>
    <property type="match status" value="1"/>
</dbReference>
<protein>
    <submittedName>
        <fullName evidence="2">DUF664 domain-containing protein</fullName>
    </submittedName>
    <submittedName>
        <fullName evidence="1">DinB family protein</fullName>
    </submittedName>
</protein>
<dbReference type="OrthoDB" id="4548523at2"/>
<reference evidence="1" key="3">
    <citation type="journal article" name="Syst. Appl. Microbiol.">
        <title>Streptomyces alkaliterrae sp. nov., isolated from an alkaline soil, and emended descriptions of Streptomyces alkaliphilus, Streptomyces calidiresistens and Streptomyces durbertensis.</title>
        <authorList>
            <person name="Swiecimska M."/>
            <person name="Golinska P."/>
            <person name="Nouioui I."/>
            <person name="Wypij M."/>
            <person name="Rai M."/>
            <person name="Sangal V."/>
            <person name="Goodfellow M."/>
        </authorList>
    </citation>
    <scope>NUCLEOTIDE SEQUENCE</scope>
    <source>
        <strain evidence="1">OF8</strain>
    </source>
</reference>
<dbReference type="Proteomes" id="UP000320857">
    <property type="component" value="Unassembled WGS sequence"/>
</dbReference>
<dbReference type="EMBL" id="JABJXA010000065">
    <property type="protein sequence ID" value="MBB1259769.1"/>
    <property type="molecule type" value="Genomic_DNA"/>
</dbReference>
<evidence type="ECO:0000313" key="4">
    <source>
        <dbReference type="Proteomes" id="UP000517765"/>
    </source>
</evidence>
<dbReference type="EMBL" id="VJYK02000046">
    <property type="protein sequence ID" value="MQS01584.1"/>
    <property type="molecule type" value="Genomic_DNA"/>
</dbReference>
<dbReference type="Gene3D" id="1.20.120.450">
    <property type="entry name" value="dinb family like domain"/>
    <property type="match status" value="1"/>
</dbReference>
<evidence type="ECO:0000313" key="1">
    <source>
        <dbReference type="EMBL" id="MBB1259769.1"/>
    </source>
</evidence>
<accession>A0A5P0YML9</accession>
<gene>
    <name evidence="2" type="ORF">FNX44_006770</name>
    <name evidence="1" type="ORF">H3147_13125</name>
</gene>
<keyword evidence="3" id="KW-1185">Reference proteome</keyword>